<dbReference type="EMBL" id="SJSK01000003">
    <property type="protein sequence ID" value="TCC90195.1"/>
    <property type="molecule type" value="Genomic_DNA"/>
</dbReference>
<dbReference type="Proteomes" id="UP000292884">
    <property type="component" value="Unassembled WGS sequence"/>
</dbReference>
<sequence length="86" mass="9807">MEKFPHLKNEQVALLRADINTGIVLDKDYIYATTEVQEVYTVFDNIDSAIKFAKSIISERNDIECGIYGNDPVAFLTLTRDNIDSY</sequence>
<proteinExistence type="predicted"/>
<accession>A0A4R0MT39</accession>
<keyword evidence="2" id="KW-1185">Reference proteome</keyword>
<evidence type="ECO:0000313" key="1">
    <source>
        <dbReference type="EMBL" id="TCC90195.1"/>
    </source>
</evidence>
<reference evidence="1 2" key="1">
    <citation type="submission" date="2019-02" db="EMBL/GenBank/DDBJ databases">
        <title>Pedobacter sp. RP-1-13 sp. nov., isolated from Arctic soil.</title>
        <authorList>
            <person name="Dahal R.H."/>
        </authorList>
    </citation>
    <scope>NUCLEOTIDE SEQUENCE [LARGE SCALE GENOMIC DNA]</scope>
    <source>
        <strain evidence="1 2">RP-1-13</strain>
    </source>
</reference>
<dbReference type="OrthoDB" id="770285at2"/>
<protein>
    <submittedName>
        <fullName evidence="1">Uncharacterized protein</fullName>
    </submittedName>
</protein>
<comment type="caution">
    <text evidence="1">The sequence shown here is derived from an EMBL/GenBank/DDBJ whole genome shotgun (WGS) entry which is preliminary data.</text>
</comment>
<evidence type="ECO:0000313" key="2">
    <source>
        <dbReference type="Proteomes" id="UP000292884"/>
    </source>
</evidence>
<gene>
    <name evidence="1" type="ORF">EZ428_13000</name>
</gene>
<organism evidence="1 2">
    <name type="scientific">Pedobacter frigiditerrae</name>
    <dbReference type="NCBI Taxonomy" id="2530452"/>
    <lineage>
        <taxon>Bacteria</taxon>
        <taxon>Pseudomonadati</taxon>
        <taxon>Bacteroidota</taxon>
        <taxon>Sphingobacteriia</taxon>
        <taxon>Sphingobacteriales</taxon>
        <taxon>Sphingobacteriaceae</taxon>
        <taxon>Pedobacter</taxon>
    </lineage>
</organism>
<dbReference type="AlphaFoldDB" id="A0A4R0MT39"/>
<name>A0A4R0MT39_9SPHI</name>
<dbReference type="RefSeq" id="WP_131553597.1">
    <property type="nucleotide sequence ID" value="NZ_SJSK01000003.1"/>
</dbReference>